<sequence>MAWLHGWSGLLVGWILFAVFCTGTAALLRPELNRWARPEIADTVPGPDAVQRIVDRMQRLAPHARLWFVPVPTRREPAVQVFWIGPSAASGTRTRGAFGTARVDGATGAPAGGRDTLGGEFFYRMHFQLIGLPVLLGRWVVGLCTMAMLVAILSGIVTHRRIFADFFTFRPRKGQRSWLDGHVVAAVLSLPFHLLITYSGLVLLMTMLMPWGVGARYAHAPSFRAEAENRGRGLARPSGHATPLAPIGPMLRVAAERWGPDEVRRLEIALPDDAASRVTLFRGGEATIGISRDVLRFEGSTGRLLEQRGSDAVMRGRGMLEGLHEAGFATPLLRGFYVAWGLSGAAMVATGCVMWVVKRRRAGSPPPFGVQLVDTLNILTFTGLPVAMACFLCANRLLPVALPDRADWEVRCFGLGWLCCAAWLALGASWRRVRRSGSEANADGSIDPAWQPLLGLTALLFAALPVLDALCTDRGLSHGLRAGNGLVLGFDAGFAGLAATFGILSRLCRPRPQPWPRPRPARVREERRQAAAAGRPALMDGS</sequence>
<keyword evidence="2" id="KW-0472">Membrane</keyword>
<feature type="transmembrane region" description="Helical" evidence="2">
    <location>
        <begin position="6"/>
        <end position="28"/>
    </location>
</feature>
<protein>
    <submittedName>
        <fullName evidence="3">PepSY domain-containing protein</fullName>
    </submittedName>
</protein>
<evidence type="ECO:0000313" key="3">
    <source>
        <dbReference type="EMBL" id="MCQ8239367.1"/>
    </source>
</evidence>
<dbReference type="InterPro" id="IPR005625">
    <property type="entry name" value="PepSY-ass_TM"/>
</dbReference>
<feature type="transmembrane region" description="Helical" evidence="2">
    <location>
        <begin position="139"/>
        <end position="163"/>
    </location>
</feature>
<dbReference type="RefSeq" id="WP_422918110.1">
    <property type="nucleotide sequence ID" value="NZ_JAMZEJ010000001.1"/>
</dbReference>
<dbReference type="Pfam" id="PF03929">
    <property type="entry name" value="PepSY_TM"/>
    <property type="match status" value="1"/>
</dbReference>
<keyword evidence="4" id="KW-1185">Reference proteome</keyword>
<feature type="transmembrane region" description="Helical" evidence="2">
    <location>
        <begin position="337"/>
        <end position="357"/>
    </location>
</feature>
<accession>A0ABT1VTU3</accession>
<dbReference type="EMBL" id="JAMZEJ010000001">
    <property type="protein sequence ID" value="MCQ8239367.1"/>
    <property type="molecule type" value="Genomic_DNA"/>
</dbReference>
<evidence type="ECO:0000256" key="1">
    <source>
        <dbReference type="SAM" id="MobiDB-lite"/>
    </source>
</evidence>
<gene>
    <name evidence="3" type="ORF">NFI88_00745</name>
</gene>
<feature type="transmembrane region" description="Helical" evidence="2">
    <location>
        <begin position="377"/>
        <end position="398"/>
    </location>
</feature>
<evidence type="ECO:0000313" key="4">
    <source>
        <dbReference type="Proteomes" id="UP001524547"/>
    </source>
</evidence>
<dbReference type="PANTHER" id="PTHR34219:SF4">
    <property type="entry name" value="PEPSY DOMAIN-CONTAINING PROTEIN"/>
    <property type="match status" value="1"/>
</dbReference>
<comment type="caution">
    <text evidence="3">The sequence shown here is derived from an EMBL/GenBank/DDBJ whole genome shotgun (WGS) entry which is preliminary data.</text>
</comment>
<keyword evidence="2" id="KW-0812">Transmembrane</keyword>
<reference evidence="3 4" key="1">
    <citation type="submission" date="2022-06" db="EMBL/GenBank/DDBJ databases">
        <title>Rhizosaccharibacter gen. nov. sp. nov. KSS12, endophytic bacteria isolated from sugarcane.</title>
        <authorList>
            <person name="Pitiwittayakul N."/>
        </authorList>
    </citation>
    <scope>NUCLEOTIDE SEQUENCE [LARGE SCALE GENOMIC DNA]</scope>
    <source>
        <strain evidence="3 4">KSS12</strain>
    </source>
</reference>
<feature type="transmembrane region" description="Helical" evidence="2">
    <location>
        <begin position="410"/>
        <end position="430"/>
    </location>
</feature>
<proteinExistence type="predicted"/>
<feature type="compositionally biased region" description="Low complexity" evidence="1">
    <location>
        <begin position="530"/>
        <end position="542"/>
    </location>
</feature>
<name>A0ABT1VTU3_9PROT</name>
<keyword evidence="2" id="KW-1133">Transmembrane helix</keyword>
<feature type="transmembrane region" description="Helical" evidence="2">
    <location>
        <begin position="183"/>
        <end position="208"/>
    </location>
</feature>
<feature type="transmembrane region" description="Helical" evidence="2">
    <location>
        <begin position="482"/>
        <end position="504"/>
    </location>
</feature>
<organism evidence="3 4">
    <name type="scientific">Rhizosaccharibacter radicis</name>
    <dbReference type="NCBI Taxonomy" id="2782605"/>
    <lineage>
        <taxon>Bacteria</taxon>
        <taxon>Pseudomonadati</taxon>
        <taxon>Pseudomonadota</taxon>
        <taxon>Alphaproteobacteria</taxon>
        <taxon>Acetobacterales</taxon>
        <taxon>Acetobacteraceae</taxon>
        <taxon>Rhizosaccharibacter</taxon>
    </lineage>
</organism>
<feature type="transmembrane region" description="Helical" evidence="2">
    <location>
        <begin position="450"/>
        <end position="470"/>
    </location>
</feature>
<dbReference type="PANTHER" id="PTHR34219">
    <property type="entry name" value="IRON-REGULATED INNER MEMBRANE PROTEIN-RELATED"/>
    <property type="match status" value="1"/>
</dbReference>
<feature type="region of interest" description="Disordered" evidence="1">
    <location>
        <begin position="512"/>
        <end position="542"/>
    </location>
</feature>
<evidence type="ECO:0000256" key="2">
    <source>
        <dbReference type="SAM" id="Phobius"/>
    </source>
</evidence>
<dbReference type="Proteomes" id="UP001524547">
    <property type="component" value="Unassembled WGS sequence"/>
</dbReference>